<keyword evidence="7" id="KW-0812">Transmembrane</keyword>
<dbReference type="GO" id="GO:0004672">
    <property type="term" value="F:protein kinase activity"/>
    <property type="evidence" value="ECO:0007669"/>
    <property type="project" value="InterPro"/>
</dbReference>
<dbReference type="Proteomes" id="UP001419268">
    <property type="component" value="Unassembled WGS sequence"/>
</dbReference>
<evidence type="ECO:0000256" key="6">
    <source>
        <dbReference type="SAM" id="MobiDB-lite"/>
    </source>
</evidence>
<dbReference type="SUPFAM" id="SSF56112">
    <property type="entry name" value="Protein kinase-like (PK-like)"/>
    <property type="match status" value="1"/>
</dbReference>
<evidence type="ECO:0000256" key="1">
    <source>
        <dbReference type="ARBA" id="ARBA00007606"/>
    </source>
</evidence>
<dbReference type="AlphaFoldDB" id="A0AAP0Q7P5"/>
<dbReference type="PROSITE" id="PS50011">
    <property type="entry name" value="PROTEIN_KINASE_DOM"/>
    <property type="match status" value="1"/>
</dbReference>
<dbReference type="GO" id="GO:0030246">
    <property type="term" value="F:carbohydrate binding"/>
    <property type="evidence" value="ECO:0007669"/>
    <property type="project" value="UniProtKB-KW"/>
</dbReference>
<comment type="similarity">
    <text evidence="1">Belongs to the leguminous lectin family.</text>
</comment>
<dbReference type="PROSITE" id="PS00307">
    <property type="entry name" value="LECTIN_LEGUME_BETA"/>
    <property type="match status" value="1"/>
</dbReference>
<feature type="transmembrane region" description="Helical" evidence="7">
    <location>
        <begin position="298"/>
        <end position="321"/>
    </location>
</feature>
<keyword evidence="4" id="KW-0430">Lectin</keyword>
<dbReference type="InterPro" id="IPR000719">
    <property type="entry name" value="Prot_kinase_dom"/>
</dbReference>
<dbReference type="EMBL" id="JBBNAG010000001">
    <property type="protein sequence ID" value="KAK9166211.1"/>
    <property type="molecule type" value="Genomic_DNA"/>
</dbReference>
<comment type="similarity">
    <text evidence="3">In the C-terminal section; belongs to the protein kinase superfamily. Ser/Thr protein kinase family.</text>
</comment>
<dbReference type="InterPro" id="IPR050258">
    <property type="entry name" value="Leguminous_Lectin"/>
</dbReference>
<comment type="similarity">
    <text evidence="2">In the N-terminal section; belongs to the leguminous lectin family.</text>
</comment>
<proteinExistence type="inferred from homology"/>
<evidence type="ECO:0000256" key="3">
    <source>
        <dbReference type="ARBA" id="ARBA00010217"/>
    </source>
</evidence>
<keyword evidence="7" id="KW-0472">Membrane</keyword>
<reference evidence="9 10" key="1">
    <citation type="submission" date="2024-01" db="EMBL/GenBank/DDBJ databases">
        <title>Genome assemblies of Stephania.</title>
        <authorList>
            <person name="Yang L."/>
        </authorList>
    </citation>
    <scope>NUCLEOTIDE SEQUENCE [LARGE SCALE GENOMIC DNA]</scope>
    <source>
        <strain evidence="9">JXDWG</strain>
        <tissue evidence="9">Leaf</tissue>
    </source>
</reference>
<dbReference type="InterPro" id="IPR001220">
    <property type="entry name" value="Legume_lectin_dom"/>
</dbReference>
<dbReference type="SUPFAM" id="SSF49899">
    <property type="entry name" value="Concanavalin A-like lectins/glucanases"/>
    <property type="match status" value="1"/>
</dbReference>
<protein>
    <recommendedName>
        <fullName evidence="8">Protein kinase domain-containing protein</fullName>
    </recommendedName>
</protein>
<dbReference type="Gene3D" id="3.30.200.20">
    <property type="entry name" value="Phosphorylase Kinase, domain 1"/>
    <property type="match status" value="1"/>
</dbReference>
<feature type="region of interest" description="Disordered" evidence="6">
    <location>
        <begin position="249"/>
        <end position="289"/>
    </location>
</feature>
<evidence type="ECO:0000256" key="2">
    <source>
        <dbReference type="ARBA" id="ARBA00008536"/>
    </source>
</evidence>
<evidence type="ECO:0000313" key="9">
    <source>
        <dbReference type="EMBL" id="KAK9166211.1"/>
    </source>
</evidence>
<keyword evidence="5" id="KW-0067">ATP-binding</keyword>
<dbReference type="InterPro" id="IPR019825">
    <property type="entry name" value="Lectin_legB_Mn/Ca_BS"/>
</dbReference>
<gene>
    <name evidence="9" type="ORF">Scep_001402</name>
</gene>
<sequence length="513" mass="55972">MVLLLHISSVQTTSFNYRFFDSPENLTFQGTYFLKDGAVLLNSNENGSPVLNTVGRMLYPEPVRLWDRRTGTVADFTTTFSFMIKTLTPPNGGDGIVFFIAPNGSTIPPNSSGGSLGIVYENNNNGTQKPLVAVELDTYPNVNDPLSDHLGIDVNSIISVATWNTTLKFSNNTRGNAWIGYNSSTKILGVSVSFDQNPVFDGKYLLTHAVNIKNVLPELVNVGLSASAGNSYELHNIYSWEFDSTELPLNSSTRGTQVPRGSGTGGTQAPQGSNSGGSQVPQVSGAANKGKKKNMKGLLIGLGVGGTVLAVGLGLIFFLLWKKRKGKQEEEEEDMFDATGDPYYVRGAGPRRFTYKELDRATSHFAKDGKLGKGGFGEVYKGFVNDSNLNVAVKRVSRGSKQGKKEFVSEIGLVAWMTELYENGTHLEAVDTRLNTDFDEQQLERLVVVGLWCSNHDHNLRPSIRQAISVLNFDSPLPDLSSRMLVPTDLISLNHSYETSNATYDSSILLPRS</sequence>
<name>A0AAP0Q7P5_9MAGN</name>
<evidence type="ECO:0000256" key="4">
    <source>
        <dbReference type="ARBA" id="ARBA00022734"/>
    </source>
</evidence>
<keyword evidence="5" id="KW-0547">Nucleotide-binding</keyword>
<dbReference type="Pfam" id="PF00139">
    <property type="entry name" value="Lectin_legB"/>
    <property type="match status" value="1"/>
</dbReference>
<evidence type="ECO:0000256" key="7">
    <source>
        <dbReference type="SAM" id="Phobius"/>
    </source>
</evidence>
<dbReference type="GO" id="GO:0005524">
    <property type="term" value="F:ATP binding"/>
    <property type="evidence" value="ECO:0007669"/>
    <property type="project" value="UniProtKB-UniRule"/>
</dbReference>
<dbReference type="PROSITE" id="PS00107">
    <property type="entry name" value="PROTEIN_KINASE_ATP"/>
    <property type="match status" value="1"/>
</dbReference>
<dbReference type="CDD" id="cd06899">
    <property type="entry name" value="lectin_legume_LecRK_Arcelin_ConA"/>
    <property type="match status" value="1"/>
</dbReference>
<evidence type="ECO:0000256" key="5">
    <source>
        <dbReference type="PROSITE-ProRule" id="PRU10141"/>
    </source>
</evidence>
<feature type="binding site" evidence="5">
    <location>
        <position position="394"/>
    </location>
    <ligand>
        <name>ATP</name>
        <dbReference type="ChEBI" id="CHEBI:30616"/>
    </ligand>
</feature>
<dbReference type="InterPro" id="IPR011009">
    <property type="entry name" value="Kinase-like_dom_sf"/>
</dbReference>
<evidence type="ECO:0000259" key="8">
    <source>
        <dbReference type="PROSITE" id="PS50011"/>
    </source>
</evidence>
<comment type="caution">
    <text evidence="9">The sequence shown here is derived from an EMBL/GenBank/DDBJ whole genome shotgun (WGS) entry which is preliminary data.</text>
</comment>
<keyword evidence="7" id="KW-1133">Transmembrane helix</keyword>
<feature type="compositionally biased region" description="Polar residues" evidence="6">
    <location>
        <begin position="267"/>
        <end position="282"/>
    </location>
</feature>
<keyword evidence="10" id="KW-1185">Reference proteome</keyword>
<dbReference type="PANTHER" id="PTHR32401:SF49">
    <property type="entry name" value="OS10G0129200 PROTEIN"/>
    <property type="match status" value="1"/>
</dbReference>
<dbReference type="InterPro" id="IPR013320">
    <property type="entry name" value="ConA-like_dom_sf"/>
</dbReference>
<dbReference type="Gene3D" id="2.60.120.200">
    <property type="match status" value="1"/>
</dbReference>
<dbReference type="PANTHER" id="PTHR32401">
    <property type="entry name" value="CONCANAVALIN A-LIKE LECTIN FAMILY PROTEIN"/>
    <property type="match status" value="1"/>
</dbReference>
<feature type="domain" description="Protein kinase" evidence="8">
    <location>
        <begin position="365"/>
        <end position="513"/>
    </location>
</feature>
<organism evidence="9 10">
    <name type="scientific">Stephania cephalantha</name>
    <dbReference type="NCBI Taxonomy" id="152367"/>
    <lineage>
        <taxon>Eukaryota</taxon>
        <taxon>Viridiplantae</taxon>
        <taxon>Streptophyta</taxon>
        <taxon>Embryophyta</taxon>
        <taxon>Tracheophyta</taxon>
        <taxon>Spermatophyta</taxon>
        <taxon>Magnoliopsida</taxon>
        <taxon>Ranunculales</taxon>
        <taxon>Menispermaceae</taxon>
        <taxon>Menispermoideae</taxon>
        <taxon>Cissampelideae</taxon>
        <taxon>Stephania</taxon>
    </lineage>
</organism>
<accession>A0AAP0Q7P5</accession>
<dbReference type="InterPro" id="IPR017441">
    <property type="entry name" value="Protein_kinase_ATP_BS"/>
</dbReference>
<evidence type="ECO:0000313" key="10">
    <source>
        <dbReference type="Proteomes" id="UP001419268"/>
    </source>
</evidence>